<evidence type="ECO:0000256" key="7">
    <source>
        <dbReference type="RuleBase" id="RU363107"/>
    </source>
</evidence>
<sequence>MQRGVLPEQLCVHVPGNYPVLRGDIPYVAGGSGFLFRRLLHSLSAHLAVQACALWPRAHGTAHQYALAGGISFPFFWLAGAGWAVFWVLGATLVVIGSHAAFHQIKAMEGEELQMELV</sequence>
<organism evidence="8 9">
    <name type="scientific">Saguinus oedipus</name>
    <name type="common">Cotton-top tamarin</name>
    <name type="synonym">Oedipomidas oedipus</name>
    <dbReference type="NCBI Taxonomy" id="9490"/>
    <lineage>
        <taxon>Eukaryota</taxon>
        <taxon>Metazoa</taxon>
        <taxon>Chordata</taxon>
        <taxon>Craniata</taxon>
        <taxon>Vertebrata</taxon>
        <taxon>Euteleostomi</taxon>
        <taxon>Mammalia</taxon>
        <taxon>Eutheria</taxon>
        <taxon>Euarchontoglires</taxon>
        <taxon>Primates</taxon>
        <taxon>Haplorrhini</taxon>
        <taxon>Platyrrhini</taxon>
        <taxon>Cebidae</taxon>
        <taxon>Callitrichinae</taxon>
        <taxon>Saguinus</taxon>
    </lineage>
</organism>
<evidence type="ECO:0000256" key="1">
    <source>
        <dbReference type="ARBA" id="ARBA00004141"/>
    </source>
</evidence>
<comment type="subcellular location">
    <subcellularLocation>
        <location evidence="2">Cytoplasmic vesicle</location>
        <location evidence="2">Secretory vesicle</location>
        <location evidence="2">Synaptic vesicle</location>
    </subcellularLocation>
    <subcellularLocation>
        <location evidence="1 7">Membrane</location>
        <topology evidence="1 7">Multi-pass membrane protein</topology>
    </subcellularLocation>
</comment>
<comment type="similarity">
    <text evidence="3 7">Belongs to the PRA1 family.</text>
</comment>
<evidence type="ECO:0000256" key="2">
    <source>
        <dbReference type="ARBA" id="ARBA00004234"/>
    </source>
</evidence>
<evidence type="ECO:0000256" key="6">
    <source>
        <dbReference type="ARBA" id="ARBA00023136"/>
    </source>
</evidence>
<dbReference type="EMBL" id="JASSZA010000011">
    <property type="protein sequence ID" value="KAK2098336.1"/>
    <property type="molecule type" value="Genomic_DNA"/>
</dbReference>
<dbReference type="InterPro" id="IPR004895">
    <property type="entry name" value="Prenylated_rab_accept_PRA1"/>
</dbReference>
<evidence type="ECO:0000313" key="9">
    <source>
        <dbReference type="Proteomes" id="UP001266305"/>
    </source>
</evidence>
<evidence type="ECO:0000313" key="8">
    <source>
        <dbReference type="EMBL" id="KAK2098336.1"/>
    </source>
</evidence>
<reference evidence="8 9" key="1">
    <citation type="submission" date="2023-05" db="EMBL/GenBank/DDBJ databases">
        <title>B98-5 Cell Line De Novo Hybrid Assembly: An Optical Mapping Approach.</title>
        <authorList>
            <person name="Kananen K."/>
            <person name="Auerbach J.A."/>
            <person name="Kautto E."/>
            <person name="Blachly J.S."/>
        </authorList>
    </citation>
    <scope>NUCLEOTIDE SEQUENCE [LARGE SCALE GENOMIC DNA]</scope>
    <source>
        <strain evidence="8">B95-8</strain>
        <tissue evidence="8">Cell line</tissue>
    </source>
</reference>
<keyword evidence="6 7" id="KW-0472">Membrane</keyword>
<keyword evidence="5 7" id="KW-1133">Transmembrane helix</keyword>
<dbReference type="PANTHER" id="PTHR19317">
    <property type="entry name" value="PRENYLATED RAB ACCEPTOR 1-RELATED"/>
    <property type="match status" value="1"/>
</dbReference>
<evidence type="ECO:0000256" key="4">
    <source>
        <dbReference type="ARBA" id="ARBA00022692"/>
    </source>
</evidence>
<feature type="transmembrane region" description="Helical" evidence="7">
    <location>
        <begin position="75"/>
        <end position="96"/>
    </location>
</feature>
<evidence type="ECO:0000256" key="3">
    <source>
        <dbReference type="ARBA" id="ARBA00006483"/>
    </source>
</evidence>
<dbReference type="Pfam" id="PF03208">
    <property type="entry name" value="PRA1"/>
    <property type="match status" value="1"/>
</dbReference>
<proteinExistence type="inferred from homology"/>
<gene>
    <name evidence="8" type="ORF">P7K49_023787</name>
</gene>
<protein>
    <recommendedName>
        <fullName evidence="7">PRA1 family protein</fullName>
    </recommendedName>
</protein>
<comment type="caution">
    <text evidence="8">The sequence shown here is derived from an EMBL/GenBank/DDBJ whole genome shotgun (WGS) entry which is preliminary data.</text>
</comment>
<accession>A0ABQ9UMP5</accession>
<dbReference type="PANTHER" id="PTHR19317:SF0">
    <property type="entry name" value="PRENYLATED RAB ACCEPTOR PROTEIN 1"/>
    <property type="match status" value="1"/>
</dbReference>
<name>A0ABQ9UMP5_SAGOE</name>
<dbReference type="Proteomes" id="UP001266305">
    <property type="component" value="Unassembled WGS sequence"/>
</dbReference>
<evidence type="ECO:0000256" key="5">
    <source>
        <dbReference type="ARBA" id="ARBA00022989"/>
    </source>
</evidence>
<comment type="caution">
    <text evidence="7">Lacks conserved residue(s) required for the propagation of feature annotation.</text>
</comment>
<keyword evidence="9" id="KW-1185">Reference proteome</keyword>
<keyword evidence="4 7" id="KW-0812">Transmembrane</keyword>